<proteinExistence type="predicted"/>
<accession>A0A1R3FZL4</accession>
<name>A0A1R3FZL4_COCAP</name>
<dbReference type="InterPro" id="IPR036047">
    <property type="entry name" value="F-box-like_dom_sf"/>
</dbReference>
<reference evidence="2 3" key="1">
    <citation type="submission" date="2013-09" db="EMBL/GenBank/DDBJ databases">
        <title>Corchorus capsularis genome sequencing.</title>
        <authorList>
            <person name="Alam M."/>
            <person name="Haque M.S."/>
            <person name="Islam M.S."/>
            <person name="Emdad E.M."/>
            <person name="Islam M.M."/>
            <person name="Ahmed B."/>
            <person name="Halim A."/>
            <person name="Hossen Q.M.M."/>
            <person name="Hossain M.Z."/>
            <person name="Ahmed R."/>
            <person name="Khan M.M."/>
            <person name="Islam R."/>
            <person name="Rashid M.M."/>
            <person name="Khan S.A."/>
            <person name="Rahman M.S."/>
            <person name="Alam M."/>
        </authorList>
    </citation>
    <scope>NUCLEOTIDE SEQUENCE [LARGE SCALE GENOMIC DNA]</scope>
    <source>
        <strain evidence="3">cv. CVL-1</strain>
        <tissue evidence="2">Whole seedling</tissue>
    </source>
</reference>
<evidence type="ECO:0000313" key="2">
    <source>
        <dbReference type="EMBL" id="OMO51278.1"/>
    </source>
</evidence>
<keyword evidence="3" id="KW-1185">Reference proteome</keyword>
<organism evidence="2 3">
    <name type="scientific">Corchorus capsularis</name>
    <name type="common">Jute</name>
    <dbReference type="NCBI Taxonomy" id="210143"/>
    <lineage>
        <taxon>Eukaryota</taxon>
        <taxon>Viridiplantae</taxon>
        <taxon>Streptophyta</taxon>
        <taxon>Embryophyta</taxon>
        <taxon>Tracheophyta</taxon>
        <taxon>Spermatophyta</taxon>
        <taxon>Magnoliopsida</taxon>
        <taxon>eudicotyledons</taxon>
        <taxon>Gunneridae</taxon>
        <taxon>Pentapetalae</taxon>
        <taxon>rosids</taxon>
        <taxon>malvids</taxon>
        <taxon>Malvales</taxon>
        <taxon>Malvaceae</taxon>
        <taxon>Grewioideae</taxon>
        <taxon>Apeibeae</taxon>
        <taxon>Corchorus</taxon>
    </lineage>
</organism>
<comment type="caution">
    <text evidence="2">The sequence shown here is derived from an EMBL/GenBank/DDBJ whole genome shotgun (WGS) entry which is preliminary data.</text>
</comment>
<sequence>MEENYDTKKEKSGEEQEQPEVAAAVVLDELPEGCIAKIVSLTTPADACRLSCVSTA</sequence>
<feature type="region of interest" description="Disordered" evidence="1">
    <location>
        <begin position="1"/>
        <end position="20"/>
    </location>
</feature>
<protein>
    <recommendedName>
        <fullName evidence="4">F-box domain-containing protein</fullName>
    </recommendedName>
</protein>
<feature type="compositionally biased region" description="Basic and acidic residues" evidence="1">
    <location>
        <begin position="1"/>
        <end position="14"/>
    </location>
</feature>
<dbReference type="OrthoDB" id="1304606at2759"/>
<dbReference type="CDD" id="cd22162">
    <property type="entry name" value="F-box_AtSKIP3-like"/>
    <property type="match status" value="1"/>
</dbReference>
<feature type="non-terminal residue" evidence="2">
    <location>
        <position position="56"/>
    </location>
</feature>
<evidence type="ECO:0008006" key="4">
    <source>
        <dbReference type="Google" id="ProtNLM"/>
    </source>
</evidence>
<dbReference type="EMBL" id="AWWV01015873">
    <property type="protein sequence ID" value="OMO51278.1"/>
    <property type="molecule type" value="Genomic_DNA"/>
</dbReference>
<evidence type="ECO:0000313" key="3">
    <source>
        <dbReference type="Proteomes" id="UP000188268"/>
    </source>
</evidence>
<gene>
    <name evidence="2" type="ORF">CCACVL1_29882</name>
</gene>
<evidence type="ECO:0000256" key="1">
    <source>
        <dbReference type="SAM" id="MobiDB-lite"/>
    </source>
</evidence>
<dbReference type="Gramene" id="OMO51278">
    <property type="protein sequence ID" value="OMO51278"/>
    <property type="gene ID" value="CCACVL1_29882"/>
</dbReference>
<dbReference type="Proteomes" id="UP000188268">
    <property type="component" value="Unassembled WGS sequence"/>
</dbReference>
<dbReference type="AlphaFoldDB" id="A0A1R3FZL4"/>
<dbReference type="SUPFAM" id="SSF81383">
    <property type="entry name" value="F-box domain"/>
    <property type="match status" value="1"/>
</dbReference>